<keyword evidence="3" id="KW-0862">Zinc</keyword>
<feature type="compositionally biased region" description="Polar residues" evidence="5">
    <location>
        <begin position="1"/>
        <end position="25"/>
    </location>
</feature>
<evidence type="ECO:0000256" key="5">
    <source>
        <dbReference type="SAM" id="MobiDB-lite"/>
    </source>
</evidence>
<dbReference type="SMART" id="SM00184">
    <property type="entry name" value="RING"/>
    <property type="match status" value="1"/>
</dbReference>
<keyword evidence="8" id="KW-1185">Reference proteome</keyword>
<keyword evidence="1" id="KW-0479">Metal-binding</keyword>
<evidence type="ECO:0000256" key="2">
    <source>
        <dbReference type="ARBA" id="ARBA00022771"/>
    </source>
</evidence>
<evidence type="ECO:0000256" key="1">
    <source>
        <dbReference type="ARBA" id="ARBA00022723"/>
    </source>
</evidence>
<evidence type="ECO:0000259" key="6">
    <source>
        <dbReference type="PROSITE" id="PS50089"/>
    </source>
</evidence>
<dbReference type="FunFam" id="1.10.1170.10:FF:000002">
    <property type="entry name" value="Baculoviral IAP repeat containing 7"/>
    <property type="match status" value="1"/>
</dbReference>
<dbReference type="InterPro" id="IPR013083">
    <property type="entry name" value="Znf_RING/FYVE/PHD"/>
</dbReference>
<dbReference type="PANTHER" id="PTHR14879:SF5">
    <property type="entry name" value="RING-TYPE DOMAIN-CONTAINING PROTEIN"/>
    <property type="match status" value="1"/>
</dbReference>
<name>A0AA89BN73_PINIB</name>
<evidence type="ECO:0000256" key="3">
    <source>
        <dbReference type="ARBA" id="ARBA00022833"/>
    </source>
</evidence>
<dbReference type="PANTHER" id="PTHR14879">
    <property type="entry name" value="CASPASE REGULATOR, RING FINGER DOMAIN-CONTAINING"/>
    <property type="match status" value="1"/>
</dbReference>
<feature type="region of interest" description="Disordered" evidence="5">
    <location>
        <begin position="1"/>
        <end position="27"/>
    </location>
</feature>
<dbReference type="AlphaFoldDB" id="A0AA89BN73"/>
<sequence>MEHDQNNFSPINGGQNTSGGQNPSQTDDDANTCVVCMDNPINTVFLPCRHSKCCRECASSLQLCPLCRARINETMDIFR</sequence>
<dbReference type="InterPro" id="IPR001841">
    <property type="entry name" value="Znf_RING"/>
</dbReference>
<feature type="domain" description="RING-type" evidence="6">
    <location>
        <begin position="33"/>
        <end position="68"/>
    </location>
</feature>
<evidence type="ECO:0000313" key="8">
    <source>
        <dbReference type="Proteomes" id="UP001186944"/>
    </source>
</evidence>
<accession>A0AA89BN73</accession>
<dbReference type="SUPFAM" id="SSF57850">
    <property type="entry name" value="RING/U-box"/>
    <property type="match status" value="1"/>
</dbReference>
<dbReference type="EMBL" id="VSWD01000012">
    <property type="protein sequence ID" value="KAK3085257.1"/>
    <property type="molecule type" value="Genomic_DNA"/>
</dbReference>
<organism evidence="7 8">
    <name type="scientific">Pinctada imbricata</name>
    <name type="common">Atlantic pearl-oyster</name>
    <name type="synonym">Pinctada martensii</name>
    <dbReference type="NCBI Taxonomy" id="66713"/>
    <lineage>
        <taxon>Eukaryota</taxon>
        <taxon>Metazoa</taxon>
        <taxon>Spiralia</taxon>
        <taxon>Lophotrochozoa</taxon>
        <taxon>Mollusca</taxon>
        <taxon>Bivalvia</taxon>
        <taxon>Autobranchia</taxon>
        <taxon>Pteriomorphia</taxon>
        <taxon>Pterioida</taxon>
        <taxon>Pterioidea</taxon>
        <taxon>Pteriidae</taxon>
        <taxon>Pinctada</taxon>
    </lineage>
</organism>
<reference evidence="7" key="1">
    <citation type="submission" date="2019-08" db="EMBL/GenBank/DDBJ databases">
        <title>The improved chromosome-level genome for the pearl oyster Pinctada fucata martensii using PacBio sequencing and Hi-C.</title>
        <authorList>
            <person name="Zheng Z."/>
        </authorList>
    </citation>
    <scope>NUCLEOTIDE SEQUENCE</scope>
    <source>
        <strain evidence="7">ZZ-2019</strain>
        <tissue evidence="7">Adductor muscle</tissue>
    </source>
</reference>
<dbReference type="Proteomes" id="UP001186944">
    <property type="component" value="Unassembled WGS sequence"/>
</dbReference>
<dbReference type="PROSITE" id="PS50089">
    <property type="entry name" value="ZF_RING_2"/>
    <property type="match status" value="1"/>
</dbReference>
<comment type="caution">
    <text evidence="7">The sequence shown here is derived from an EMBL/GenBank/DDBJ whole genome shotgun (WGS) entry which is preliminary data.</text>
</comment>
<dbReference type="InterPro" id="IPR051728">
    <property type="entry name" value="RING-FYVE_E3_ubiquitin-ligase"/>
</dbReference>
<protein>
    <recommendedName>
        <fullName evidence="6">RING-type domain-containing protein</fullName>
    </recommendedName>
</protein>
<keyword evidence="2 4" id="KW-0863">Zinc-finger</keyword>
<evidence type="ECO:0000313" key="7">
    <source>
        <dbReference type="EMBL" id="KAK3085257.1"/>
    </source>
</evidence>
<proteinExistence type="predicted"/>
<dbReference type="Gene3D" id="3.30.40.10">
    <property type="entry name" value="Zinc/RING finger domain, C3HC4 (zinc finger)"/>
    <property type="match status" value="1"/>
</dbReference>
<dbReference type="Pfam" id="PF13920">
    <property type="entry name" value="zf-C3HC4_3"/>
    <property type="match status" value="1"/>
</dbReference>
<dbReference type="GO" id="GO:0008270">
    <property type="term" value="F:zinc ion binding"/>
    <property type="evidence" value="ECO:0007669"/>
    <property type="project" value="UniProtKB-KW"/>
</dbReference>
<evidence type="ECO:0000256" key="4">
    <source>
        <dbReference type="PROSITE-ProRule" id="PRU00175"/>
    </source>
</evidence>
<gene>
    <name evidence="7" type="ORF">FSP39_000761</name>
</gene>